<dbReference type="AlphaFoldDB" id="A0A1I6THI1"/>
<evidence type="ECO:0000313" key="1">
    <source>
        <dbReference type="EMBL" id="SFS88588.1"/>
    </source>
</evidence>
<dbReference type="RefSeq" id="WP_091838040.1">
    <property type="nucleotide sequence ID" value="NZ_FPAA01000010.1"/>
</dbReference>
<reference evidence="2" key="1">
    <citation type="submission" date="2016-10" db="EMBL/GenBank/DDBJ databases">
        <authorList>
            <person name="Varghese N."/>
            <person name="Submissions S."/>
        </authorList>
    </citation>
    <scope>NUCLEOTIDE SEQUENCE [LARGE SCALE GENOMIC DNA]</scope>
    <source>
        <strain evidence="2">DSM 45789</strain>
    </source>
</reference>
<dbReference type="Gene3D" id="2.170.120.30">
    <property type="match status" value="2"/>
</dbReference>
<sequence length="399" mass="43610">MDKWLQNNNVIKLIALALAIMLWMSVNDASFSNLKGEKDRSIINNVTLQALYNKDRYEITQMPKTVNLILQGDPNFLKMANPSQYKAYIDLRELGAGKHDHVPVKVEGLRGLDVKADPNEVNVDIEEKQQKEMAVDVDIIGKPDNQYKVGAPVVKPSKVLVQGRKSALDGVTAVKAVINADGAQETISRSASLQIYGKNGVLNGLEVNPRVVDVTLPIAGPNAVVPLKVEIGKEPPEGYAVEKVTVGAKQVTVYGPKSYVEGLDVYPGPKPDLSKAKGDRTFELPIPLSGDAVKVEPSVTDVTVHIVKGKTKGMKEIPIRIKGTDSEQKVELEKGLDRLDLTLYGAPSLLKKVEKSDVEAFIDVSNLSAGEHRVPIHVNLPLHIRLQDNQKPSVLVRIK</sequence>
<name>A0A1I6THI1_9BACL</name>
<accession>A0A1I6THI1</accession>
<dbReference type="Pfam" id="PF07949">
    <property type="entry name" value="YbbR"/>
    <property type="match status" value="3"/>
</dbReference>
<gene>
    <name evidence="1" type="ORF">SAMN05444972_11014</name>
</gene>
<dbReference type="Proteomes" id="UP000198660">
    <property type="component" value="Unassembled WGS sequence"/>
</dbReference>
<dbReference type="Gene3D" id="2.170.120.40">
    <property type="entry name" value="YbbR-like domain"/>
    <property type="match status" value="2"/>
</dbReference>
<evidence type="ECO:0000313" key="2">
    <source>
        <dbReference type="Proteomes" id="UP000198660"/>
    </source>
</evidence>
<proteinExistence type="predicted"/>
<dbReference type="PANTHER" id="PTHR37804">
    <property type="entry name" value="CDAA REGULATORY PROTEIN CDAR"/>
    <property type="match status" value="1"/>
</dbReference>
<dbReference type="PANTHER" id="PTHR37804:SF1">
    <property type="entry name" value="CDAA REGULATORY PROTEIN CDAR"/>
    <property type="match status" value="1"/>
</dbReference>
<dbReference type="InterPro" id="IPR053154">
    <property type="entry name" value="c-di-AMP_regulator"/>
</dbReference>
<dbReference type="InterPro" id="IPR012505">
    <property type="entry name" value="YbbR"/>
</dbReference>
<organism evidence="1 2">
    <name type="scientific">Marininema halotolerans</name>
    <dbReference type="NCBI Taxonomy" id="1155944"/>
    <lineage>
        <taxon>Bacteria</taxon>
        <taxon>Bacillati</taxon>
        <taxon>Bacillota</taxon>
        <taxon>Bacilli</taxon>
        <taxon>Bacillales</taxon>
        <taxon>Thermoactinomycetaceae</taxon>
        <taxon>Marininema</taxon>
    </lineage>
</organism>
<dbReference type="EMBL" id="FPAA01000010">
    <property type="protein sequence ID" value="SFS88588.1"/>
    <property type="molecule type" value="Genomic_DNA"/>
</dbReference>
<keyword evidence="2" id="KW-1185">Reference proteome</keyword>
<dbReference type="OrthoDB" id="1013291at2"/>
<protein>
    <submittedName>
        <fullName evidence="1">YbbR domain-containing protein</fullName>
    </submittedName>
</protein>